<keyword evidence="2" id="KW-1185">Reference proteome</keyword>
<proteinExistence type="predicted"/>
<comment type="caution">
    <text evidence="1">The sequence shown here is derived from an EMBL/GenBank/DDBJ whole genome shotgun (WGS) entry which is preliminary data.</text>
</comment>
<evidence type="ECO:0000313" key="1">
    <source>
        <dbReference type="EMBL" id="CDO74997.1"/>
    </source>
</evidence>
<gene>
    <name evidence="1" type="ORF">BN946_scf184945.g69</name>
</gene>
<dbReference type="Gene3D" id="3.60.40.10">
    <property type="entry name" value="PPM-type phosphatase domain"/>
    <property type="match status" value="1"/>
</dbReference>
<accession>A0A060SKF5</accession>
<sequence>MAHTSAEKSLIDWEDRIVIPWLNMSRAVGDFALDFHSSYLQYLPGDQPYSGYNSKILTPPYIISEPSVRFIDLQPMWGKTSKLVLFTDGVDNLVDGYMVFKPGEHTAADPLRVVGELLADIVDPAVEKTLGHKIIPCWSRCEDNRATDVMGNLLGADLDRLEMVTDLNLLTNANGWPFRVHHRVASTRCYMRHVNRRAAQTMAPCSTSSVSEFVRLPEGR</sequence>
<dbReference type="STRING" id="5643.A0A060SKF5"/>
<dbReference type="InterPro" id="IPR036457">
    <property type="entry name" value="PPM-type-like_dom_sf"/>
</dbReference>
<protein>
    <submittedName>
        <fullName evidence="1">Uncharacterized protein</fullName>
    </submittedName>
</protein>
<dbReference type="OMA" id="GWMSVAR"/>
<organism evidence="1 2">
    <name type="scientific">Pycnoporus cinnabarinus</name>
    <name type="common">Cinnabar-red polypore</name>
    <name type="synonym">Trametes cinnabarina</name>
    <dbReference type="NCBI Taxonomy" id="5643"/>
    <lineage>
        <taxon>Eukaryota</taxon>
        <taxon>Fungi</taxon>
        <taxon>Dikarya</taxon>
        <taxon>Basidiomycota</taxon>
        <taxon>Agaricomycotina</taxon>
        <taxon>Agaricomycetes</taxon>
        <taxon>Polyporales</taxon>
        <taxon>Polyporaceae</taxon>
        <taxon>Trametes</taxon>
    </lineage>
</organism>
<name>A0A060SKF5_PYCCI</name>
<dbReference type="AlphaFoldDB" id="A0A060SKF5"/>
<evidence type="ECO:0000313" key="2">
    <source>
        <dbReference type="Proteomes" id="UP000029665"/>
    </source>
</evidence>
<dbReference type="HOGENOM" id="CLU_1256613_0_0_1"/>
<reference evidence="1" key="1">
    <citation type="submission" date="2014-01" db="EMBL/GenBank/DDBJ databases">
        <title>The genome of the white-rot fungus Pycnoporus cinnabarinus: a basidiomycete model with a versatile arsenal for lignocellulosic biomass breakdown.</title>
        <authorList>
            <person name="Levasseur A."/>
            <person name="Lomascolo A."/>
            <person name="Ruiz-Duenas F.J."/>
            <person name="Uzan E."/>
            <person name="Piumi F."/>
            <person name="Kues U."/>
            <person name="Ram A.F.J."/>
            <person name="Murat C."/>
            <person name="Haon M."/>
            <person name="Benoit I."/>
            <person name="Arfi Y."/>
            <person name="Chevret D."/>
            <person name="Drula E."/>
            <person name="Kwon M.J."/>
            <person name="Gouret P."/>
            <person name="Lesage-Meessen L."/>
            <person name="Lombard V."/>
            <person name="Mariette J."/>
            <person name="Noirot C."/>
            <person name="Park J."/>
            <person name="Patyshakuliyeva A."/>
            <person name="Wieneger R.A.B."/>
            <person name="Wosten H.A.B."/>
            <person name="Martin F."/>
            <person name="Coutinho P.M."/>
            <person name="de Vries R."/>
            <person name="Martinez A.T."/>
            <person name="Klopp C."/>
            <person name="Pontarotti P."/>
            <person name="Henrissat B."/>
            <person name="Record E."/>
        </authorList>
    </citation>
    <scope>NUCLEOTIDE SEQUENCE [LARGE SCALE GENOMIC DNA]</scope>
    <source>
        <strain evidence="1">BRFM137</strain>
    </source>
</reference>
<dbReference type="Proteomes" id="UP000029665">
    <property type="component" value="Unassembled WGS sequence"/>
</dbReference>
<dbReference type="EMBL" id="CCBP010000229">
    <property type="protein sequence ID" value="CDO74997.1"/>
    <property type="molecule type" value="Genomic_DNA"/>
</dbReference>
<dbReference type="SUPFAM" id="SSF81606">
    <property type="entry name" value="PP2C-like"/>
    <property type="match status" value="1"/>
</dbReference>
<dbReference type="OrthoDB" id="19329at2759"/>